<evidence type="ECO:0000313" key="1">
    <source>
        <dbReference type="EMBL" id="WVZ06749.1"/>
    </source>
</evidence>
<accession>A0AAQ3NB92</accession>
<organism evidence="1 2">
    <name type="scientific">Vigna mungo</name>
    <name type="common">Black gram</name>
    <name type="synonym">Phaseolus mungo</name>
    <dbReference type="NCBI Taxonomy" id="3915"/>
    <lineage>
        <taxon>Eukaryota</taxon>
        <taxon>Viridiplantae</taxon>
        <taxon>Streptophyta</taxon>
        <taxon>Embryophyta</taxon>
        <taxon>Tracheophyta</taxon>
        <taxon>Spermatophyta</taxon>
        <taxon>Magnoliopsida</taxon>
        <taxon>eudicotyledons</taxon>
        <taxon>Gunneridae</taxon>
        <taxon>Pentapetalae</taxon>
        <taxon>rosids</taxon>
        <taxon>fabids</taxon>
        <taxon>Fabales</taxon>
        <taxon>Fabaceae</taxon>
        <taxon>Papilionoideae</taxon>
        <taxon>50 kb inversion clade</taxon>
        <taxon>NPAAA clade</taxon>
        <taxon>indigoferoid/millettioid clade</taxon>
        <taxon>Phaseoleae</taxon>
        <taxon>Vigna</taxon>
    </lineage>
</organism>
<gene>
    <name evidence="1" type="ORF">V8G54_020095</name>
</gene>
<sequence>MSCLTLDDEENYNAGDIKDTMSIDNTFVEFECHVKVAEITLGSKMLSSVVQPPILDLKPMSKRATQPGPPRVGHLVVKKLVTKLLQAGIIYHISNNTWVSLVHVVPKKSRIIMVKNEKDELIPTGRNAIELRDSLLFRHLLNRGDLKGLVVDEEDKKKVVDEEEDFVKLEKTKNTEIVFGSKTAKACETLFDPRPAYLVRQRCIRAAAGVFDPFLEGVFGSLQLVRICFFLATRYDTFMYPCDEGGGCKGMRLGRTKLSVVVKDAVRIPCRNGDAEPCFHDFQILKKEEVRRQRRQGFPEVTGVAADGSIANWVRHDDCPWKLVLGFREAKRDGSGAWGASINRVAMARWRRCLEEVVSGYQRDGDVWKPINGEERGWFSLTPR</sequence>
<dbReference type="Proteomes" id="UP001374535">
    <property type="component" value="Chromosome 6"/>
</dbReference>
<proteinExistence type="predicted"/>
<dbReference type="AlphaFoldDB" id="A0AAQ3NB92"/>
<evidence type="ECO:0000313" key="2">
    <source>
        <dbReference type="Proteomes" id="UP001374535"/>
    </source>
</evidence>
<dbReference type="EMBL" id="CP144695">
    <property type="protein sequence ID" value="WVZ06749.1"/>
    <property type="molecule type" value="Genomic_DNA"/>
</dbReference>
<reference evidence="1 2" key="1">
    <citation type="journal article" date="2023" name="Life. Sci Alliance">
        <title>Evolutionary insights into 3D genome organization and epigenetic landscape of Vigna mungo.</title>
        <authorList>
            <person name="Junaid A."/>
            <person name="Singh B."/>
            <person name="Bhatia S."/>
        </authorList>
    </citation>
    <scope>NUCLEOTIDE SEQUENCE [LARGE SCALE GENOMIC DNA]</scope>
    <source>
        <strain evidence="1">Urdbean</strain>
    </source>
</reference>
<keyword evidence="2" id="KW-1185">Reference proteome</keyword>
<protein>
    <submittedName>
        <fullName evidence="1">Uncharacterized protein</fullName>
    </submittedName>
</protein>
<name>A0AAQ3NB92_VIGMU</name>
<dbReference type="Gene3D" id="3.10.10.10">
    <property type="entry name" value="HIV Type 1 Reverse Transcriptase, subunit A, domain 1"/>
    <property type="match status" value="1"/>
</dbReference>